<evidence type="ECO:0000313" key="4">
    <source>
        <dbReference type="EMBL" id="KAL3789842.1"/>
    </source>
</evidence>
<dbReference type="InterPro" id="IPR028082">
    <property type="entry name" value="Peripla_BP_I"/>
</dbReference>
<comment type="similarity">
    <text evidence="2">Belongs to the bacterial solute-binding protein 2 family.</text>
</comment>
<keyword evidence="5" id="KW-1185">Reference proteome</keyword>
<evidence type="ECO:0000256" key="1">
    <source>
        <dbReference type="ARBA" id="ARBA00004196"/>
    </source>
</evidence>
<sequence length="376" mass="38907">MKFPLISSIFVTSSLSSANVDAYGDSAASSSSSSSSPSSCVVPPPFDEASLATKGKPAIRIVMSITTGTFFAELIEGALAQARLVGATGVDAAVTSSDGDDVEQARLVSDAVTNLTTTTTTTTTTGGGGDNVGIITVDGTADSMCDAINAALMKNVSVVSFDFEGGACSPGHVLTSQDDRDMASLVLEQALLSEGGGLDVGYVSDLNYAPLVRRDEVWEAYKIDNDWTQVFFVEDAANYTSADALRSAIEVAISGSPRPPSFIYAPWDYLSINTAAAINGSSNASGIGVYGADVNDEDIGAMTAPGSQWLATAGGDPQRIGASLVRMAALLMAGELSNVEAEEGVTLTIPTMLITQDFLVTKNVTNMDILVIEWVS</sequence>
<comment type="subcellular location">
    <subcellularLocation>
        <location evidence="1">Cell envelope</location>
    </subcellularLocation>
</comment>
<dbReference type="InterPro" id="IPR050555">
    <property type="entry name" value="Bact_Solute-Bind_Prot2"/>
</dbReference>
<name>A0ABD3PPW5_9STRA</name>
<proteinExistence type="inferred from homology"/>
<dbReference type="Gene3D" id="3.40.50.2300">
    <property type="match status" value="2"/>
</dbReference>
<reference evidence="4 5" key="1">
    <citation type="submission" date="2024-10" db="EMBL/GenBank/DDBJ databases">
        <title>Updated reference genomes for cyclostephanoid diatoms.</title>
        <authorList>
            <person name="Roberts W.R."/>
            <person name="Alverson A.J."/>
        </authorList>
    </citation>
    <scope>NUCLEOTIDE SEQUENCE [LARGE SCALE GENOMIC DNA]</scope>
    <source>
        <strain evidence="4 5">AJA276-08</strain>
    </source>
</reference>
<comment type="caution">
    <text evidence="4">The sequence shown here is derived from an EMBL/GenBank/DDBJ whole genome shotgun (WGS) entry which is preliminary data.</text>
</comment>
<feature type="domain" description="Periplasmic binding protein" evidence="3">
    <location>
        <begin position="61"/>
        <end position="335"/>
    </location>
</feature>
<evidence type="ECO:0000313" key="5">
    <source>
        <dbReference type="Proteomes" id="UP001530315"/>
    </source>
</evidence>
<dbReference type="Pfam" id="PF13407">
    <property type="entry name" value="Peripla_BP_4"/>
    <property type="match status" value="1"/>
</dbReference>
<organism evidence="4 5">
    <name type="scientific">Stephanodiscus triporus</name>
    <dbReference type="NCBI Taxonomy" id="2934178"/>
    <lineage>
        <taxon>Eukaryota</taxon>
        <taxon>Sar</taxon>
        <taxon>Stramenopiles</taxon>
        <taxon>Ochrophyta</taxon>
        <taxon>Bacillariophyta</taxon>
        <taxon>Coscinodiscophyceae</taxon>
        <taxon>Thalassiosirophycidae</taxon>
        <taxon>Stephanodiscales</taxon>
        <taxon>Stephanodiscaceae</taxon>
        <taxon>Stephanodiscus</taxon>
    </lineage>
</organism>
<evidence type="ECO:0000259" key="3">
    <source>
        <dbReference type="Pfam" id="PF13407"/>
    </source>
</evidence>
<dbReference type="Proteomes" id="UP001530315">
    <property type="component" value="Unassembled WGS sequence"/>
</dbReference>
<dbReference type="SUPFAM" id="SSF53822">
    <property type="entry name" value="Periplasmic binding protein-like I"/>
    <property type="match status" value="1"/>
</dbReference>
<protein>
    <recommendedName>
        <fullName evidence="3">Periplasmic binding protein domain-containing protein</fullName>
    </recommendedName>
</protein>
<dbReference type="InterPro" id="IPR025997">
    <property type="entry name" value="SBP_2_dom"/>
</dbReference>
<dbReference type="EMBL" id="JALLAZ020000667">
    <property type="protein sequence ID" value="KAL3789842.1"/>
    <property type="molecule type" value="Genomic_DNA"/>
</dbReference>
<dbReference type="PANTHER" id="PTHR30036">
    <property type="entry name" value="D-XYLOSE-BINDING PERIPLASMIC PROTEIN"/>
    <property type="match status" value="1"/>
</dbReference>
<evidence type="ECO:0000256" key="2">
    <source>
        <dbReference type="ARBA" id="ARBA00007639"/>
    </source>
</evidence>
<gene>
    <name evidence="4" type="ORF">ACHAW5_010972</name>
</gene>
<dbReference type="AlphaFoldDB" id="A0ABD3PPW5"/>
<dbReference type="PANTHER" id="PTHR30036:SF7">
    <property type="entry name" value="ABC TRANSPORTER PERIPLASMIC-BINDING PROTEIN YPHF"/>
    <property type="match status" value="1"/>
</dbReference>
<accession>A0ABD3PPW5</accession>